<keyword evidence="1 4" id="KW-0808">Transferase</keyword>
<dbReference type="SUPFAM" id="SSF55729">
    <property type="entry name" value="Acyl-CoA N-acyltransferases (Nat)"/>
    <property type="match status" value="1"/>
</dbReference>
<evidence type="ECO:0000313" key="6">
    <source>
        <dbReference type="EMBL" id="WYY08254.1"/>
    </source>
</evidence>
<accession>A0ABZ2U3H8</accession>
<dbReference type="NCBIfam" id="TIGR03448">
    <property type="entry name" value="mycothiol_MshD"/>
    <property type="match status" value="1"/>
</dbReference>
<evidence type="ECO:0000256" key="4">
    <source>
        <dbReference type="HAMAP-Rule" id="MF_01698"/>
    </source>
</evidence>
<feature type="binding site" evidence="4">
    <location>
        <position position="39"/>
    </location>
    <ligand>
        <name>1D-myo-inositol 2-(L-cysteinylamino)-2-deoxy-alpha-D-glucopyranoside</name>
        <dbReference type="ChEBI" id="CHEBI:58887"/>
    </ligand>
</feature>
<sequence>MTENQPRVITGPLTASDIAAAHDLCARAERADGVPPLAEQARLAVESGADVHVLTEHGYANVLAARDGGAPMVEAVVDPDYRNRGEGRVLIDAALTAAESVPGSEAPQIWAHGDLPAAAAVAAALGLDRVRELLRLRRPVAEPLPELPQRDDVLLRTYAGTSDHAEVLRVNNDAFSWHPEQGGWTPKDIAERTGSNWFDPTGLFLAFDADDPDALLGFHWTKIHRFDDGSAPLGEVYIVGVDSTAQGRGLGALLTLAGLRYMAQLRVDGRTLDEVELYVEGDNTAALHTYTKLGFARYTADIAYRRS</sequence>
<keyword evidence="7" id="KW-1185">Reference proteome</keyword>
<comment type="subunit">
    <text evidence="4">Monomer.</text>
</comment>
<dbReference type="HAMAP" id="MF_01698">
    <property type="entry name" value="MshD"/>
    <property type="match status" value="1"/>
</dbReference>
<feature type="binding site" evidence="4">
    <location>
        <begin position="75"/>
        <end position="77"/>
    </location>
    <ligand>
        <name>acetyl-CoA</name>
        <dbReference type="ChEBI" id="CHEBI:57288"/>
        <label>1</label>
    </ligand>
</feature>
<organism evidence="6 7">
    <name type="scientific">Gordonia hydrophobica</name>
    <dbReference type="NCBI Taxonomy" id="40516"/>
    <lineage>
        <taxon>Bacteria</taxon>
        <taxon>Bacillati</taxon>
        <taxon>Actinomycetota</taxon>
        <taxon>Actinomycetes</taxon>
        <taxon>Mycobacteriales</taxon>
        <taxon>Gordoniaceae</taxon>
        <taxon>Gordonia</taxon>
    </lineage>
</organism>
<reference evidence="6 7" key="1">
    <citation type="journal article" date="2023" name="Virus Evol.">
        <title>Computational host range prediction-The good, the bad, and the ugly.</title>
        <authorList>
            <person name="Howell A.A."/>
            <person name="Versoza C.J."/>
            <person name="Pfeifer S.P."/>
        </authorList>
    </citation>
    <scope>NUCLEOTIDE SEQUENCE [LARGE SCALE GENOMIC DNA]</scope>
    <source>
        <strain evidence="6 7">1610/1b</strain>
    </source>
</reference>
<gene>
    <name evidence="4 6" type="primary">mshD</name>
    <name evidence="6" type="ORF">RVF87_04030</name>
</gene>
<evidence type="ECO:0000256" key="2">
    <source>
        <dbReference type="ARBA" id="ARBA00022737"/>
    </source>
</evidence>
<dbReference type="InterPro" id="IPR016181">
    <property type="entry name" value="Acyl_CoA_acyltransferase"/>
</dbReference>
<dbReference type="Gene3D" id="3.40.630.30">
    <property type="match status" value="1"/>
</dbReference>
<dbReference type="Proteomes" id="UP001479933">
    <property type="component" value="Chromosome"/>
</dbReference>
<feature type="binding site" evidence="4">
    <location>
        <position position="180"/>
    </location>
    <ligand>
        <name>1D-myo-inositol 2-(L-cysteinylamino)-2-deoxy-alpha-D-glucopyranoside</name>
        <dbReference type="ChEBI" id="CHEBI:58887"/>
    </ligand>
</feature>
<feature type="binding site" evidence="4">
    <location>
        <position position="278"/>
    </location>
    <ligand>
        <name>1D-myo-inositol 2-(L-cysteinylamino)-2-deoxy-alpha-D-glucopyranoside</name>
        <dbReference type="ChEBI" id="CHEBI:58887"/>
    </ligand>
</feature>
<dbReference type="PANTHER" id="PTHR43617">
    <property type="entry name" value="L-AMINO ACID N-ACETYLTRANSFERASE"/>
    <property type="match status" value="1"/>
</dbReference>
<dbReference type="PIRSF" id="PIRSF021524">
    <property type="entry name" value="MSH_acetyltransferase"/>
    <property type="match status" value="1"/>
</dbReference>
<dbReference type="GO" id="GO:0035447">
    <property type="term" value="F:mycothiol synthase activity"/>
    <property type="evidence" value="ECO:0007669"/>
    <property type="project" value="UniProtKB-EC"/>
</dbReference>
<name>A0ABZ2U3H8_9ACTN</name>
<feature type="binding site" evidence="4">
    <location>
        <position position="222"/>
    </location>
    <ligand>
        <name>1D-myo-inositol 2-(L-cysteinylamino)-2-deoxy-alpha-D-glucopyranoside</name>
        <dbReference type="ChEBI" id="CHEBI:58887"/>
    </ligand>
</feature>
<comment type="function">
    <text evidence="4">Catalyzes the transfer of acetyl from acetyl-CoA to desacetylmycothiol (Cys-GlcN-Ins) to form mycothiol.</text>
</comment>
<protein>
    <recommendedName>
        <fullName evidence="4">Mycothiol acetyltransferase</fullName>
        <shortName evidence="4">MSH acetyltransferase</shortName>
        <ecNumber evidence="4">2.3.1.189</ecNumber>
    </recommendedName>
    <alternativeName>
        <fullName evidence="4">Mycothiol synthase</fullName>
    </alternativeName>
</protein>
<dbReference type="PROSITE" id="PS51186">
    <property type="entry name" value="GNAT"/>
    <property type="match status" value="1"/>
</dbReference>
<evidence type="ECO:0000313" key="7">
    <source>
        <dbReference type="Proteomes" id="UP001479933"/>
    </source>
</evidence>
<feature type="binding site" evidence="4">
    <location>
        <begin position="239"/>
        <end position="241"/>
    </location>
    <ligand>
        <name>acetyl-CoA</name>
        <dbReference type="ChEBI" id="CHEBI:57288"/>
        <label>2</label>
    </ligand>
</feature>
<evidence type="ECO:0000256" key="1">
    <source>
        <dbReference type="ARBA" id="ARBA00022679"/>
    </source>
</evidence>
<comment type="catalytic activity">
    <reaction evidence="4">
        <text>1D-myo-inositol 2-(L-cysteinylamino)-2-deoxy-alpha-D-glucopyranoside + acetyl-CoA = mycothiol + CoA + H(+)</text>
        <dbReference type="Rhea" id="RHEA:26172"/>
        <dbReference type="ChEBI" id="CHEBI:15378"/>
        <dbReference type="ChEBI" id="CHEBI:16768"/>
        <dbReference type="ChEBI" id="CHEBI:57287"/>
        <dbReference type="ChEBI" id="CHEBI:57288"/>
        <dbReference type="ChEBI" id="CHEBI:58887"/>
        <dbReference type="EC" id="2.3.1.189"/>
    </reaction>
</comment>
<keyword evidence="3 4" id="KW-0012">Acyltransferase</keyword>
<dbReference type="PANTHER" id="PTHR43617:SF31">
    <property type="entry name" value="MYCOTHIOL ACETYLTRANSFERASE"/>
    <property type="match status" value="1"/>
</dbReference>
<dbReference type="Pfam" id="PF00583">
    <property type="entry name" value="Acetyltransf_1"/>
    <property type="match status" value="1"/>
</dbReference>
<dbReference type="InterPro" id="IPR050276">
    <property type="entry name" value="MshD_Acetyltransferase"/>
</dbReference>
<dbReference type="InterPro" id="IPR017813">
    <property type="entry name" value="Mycothiol_AcTrfase"/>
</dbReference>
<evidence type="ECO:0000259" key="5">
    <source>
        <dbReference type="PROSITE" id="PS51186"/>
    </source>
</evidence>
<feature type="binding site" evidence="4">
    <location>
        <begin position="283"/>
        <end position="288"/>
    </location>
    <ligand>
        <name>acetyl-CoA</name>
        <dbReference type="ChEBI" id="CHEBI:57288"/>
        <label>2</label>
    </ligand>
</feature>
<proteinExistence type="inferred from homology"/>
<comment type="caution">
    <text evidence="4">Lacks conserved residue(s) required for the propagation of feature annotation.</text>
</comment>
<dbReference type="EMBL" id="CP136137">
    <property type="protein sequence ID" value="WYY08254.1"/>
    <property type="molecule type" value="Genomic_DNA"/>
</dbReference>
<dbReference type="EC" id="2.3.1.189" evidence="4"/>
<dbReference type="InterPro" id="IPR000182">
    <property type="entry name" value="GNAT_dom"/>
</dbReference>
<feature type="binding site" evidence="4">
    <location>
        <position position="235"/>
    </location>
    <ligand>
        <name>1D-myo-inositol 2-(L-cysteinylamino)-2-deoxy-alpha-D-glucopyranoside</name>
        <dbReference type="ChEBI" id="CHEBI:58887"/>
    </ligand>
</feature>
<dbReference type="RefSeq" id="WP_066168496.1">
    <property type="nucleotide sequence ID" value="NZ_CP136137.1"/>
</dbReference>
<feature type="domain" description="N-acetyltransferase" evidence="5">
    <location>
        <begin position="153"/>
        <end position="307"/>
    </location>
</feature>
<evidence type="ECO:0000256" key="3">
    <source>
        <dbReference type="ARBA" id="ARBA00023315"/>
    </source>
</evidence>
<keyword evidence="2 4" id="KW-0677">Repeat</keyword>
<comment type="similarity">
    <text evidence="4">Belongs to the acetyltransferase family. MshD subfamily.</text>
</comment>